<evidence type="ECO:0000256" key="1">
    <source>
        <dbReference type="ARBA" id="ARBA00004651"/>
    </source>
</evidence>
<keyword evidence="9" id="KW-1185">Reference proteome</keyword>
<feature type="transmembrane region" description="Helical" evidence="6">
    <location>
        <begin position="62"/>
        <end position="87"/>
    </location>
</feature>
<evidence type="ECO:0000259" key="7">
    <source>
        <dbReference type="Pfam" id="PF06271"/>
    </source>
</evidence>
<organism evidence="8 9">
    <name type="scientific">Ornithinimicrobium faecis</name>
    <dbReference type="NCBI Taxonomy" id="2934158"/>
    <lineage>
        <taxon>Bacteria</taxon>
        <taxon>Bacillati</taxon>
        <taxon>Actinomycetota</taxon>
        <taxon>Actinomycetes</taxon>
        <taxon>Micrococcales</taxon>
        <taxon>Ornithinimicrobiaceae</taxon>
        <taxon>Ornithinimicrobium</taxon>
    </lineage>
</organism>
<accession>A0ABY4YXW9</accession>
<dbReference type="PANTHER" id="PTHR36115">
    <property type="entry name" value="PROLINE-RICH ANTIGEN HOMOLOG-RELATED"/>
    <property type="match status" value="1"/>
</dbReference>
<evidence type="ECO:0000313" key="9">
    <source>
        <dbReference type="Proteomes" id="UP001056455"/>
    </source>
</evidence>
<dbReference type="RefSeq" id="WP_252595136.1">
    <property type="nucleotide sequence ID" value="NZ_CP099489.1"/>
</dbReference>
<keyword evidence="2" id="KW-1003">Cell membrane</keyword>
<evidence type="ECO:0000313" key="8">
    <source>
        <dbReference type="EMBL" id="USQ81599.1"/>
    </source>
</evidence>
<keyword evidence="4 6" id="KW-1133">Transmembrane helix</keyword>
<reference evidence="8" key="1">
    <citation type="submission" date="2022-06" db="EMBL/GenBank/DDBJ databases">
        <title>Ornithinimicrobium HY1793.</title>
        <authorList>
            <person name="Huang Y."/>
        </authorList>
    </citation>
    <scope>NUCLEOTIDE SEQUENCE</scope>
    <source>
        <strain evidence="8">HY1793</strain>
    </source>
</reference>
<keyword evidence="5 6" id="KW-0472">Membrane</keyword>
<sequence>MTASAYPGAELGLPERGAGSLATFPRRLVAVFIDWIACTAIALAILGVPWGGLAGVDTLLPLGIFFAENLLLVSTAGTTLGHGLLGMRVHRIEALRAGQPGMPGLRSGLIRAALLCLLIPAFIINRHGQGLHDRAAGTLLLRSR</sequence>
<dbReference type="InterPro" id="IPR051791">
    <property type="entry name" value="Pra-immunoreactive"/>
</dbReference>
<protein>
    <submittedName>
        <fullName evidence="8">RDD family protein</fullName>
    </submittedName>
</protein>
<proteinExistence type="predicted"/>
<dbReference type="PANTHER" id="PTHR36115:SF6">
    <property type="entry name" value="PROLINE-RICH ANTIGEN HOMOLOG"/>
    <property type="match status" value="1"/>
</dbReference>
<name>A0ABY4YXW9_9MICO</name>
<evidence type="ECO:0000256" key="2">
    <source>
        <dbReference type="ARBA" id="ARBA00022475"/>
    </source>
</evidence>
<evidence type="ECO:0000256" key="6">
    <source>
        <dbReference type="SAM" id="Phobius"/>
    </source>
</evidence>
<evidence type="ECO:0000256" key="3">
    <source>
        <dbReference type="ARBA" id="ARBA00022692"/>
    </source>
</evidence>
<feature type="transmembrane region" description="Helical" evidence="6">
    <location>
        <begin position="28"/>
        <end position="50"/>
    </location>
</feature>
<dbReference type="Pfam" id="PF06271">
    <property type="entry name" value="RDD"/>
    <property type="match status" value="1"/>
</dbReference>
<keyword evidence="3 6" id="KW-0812">Transmembrane</keyword>
<comment type="subcellular location">
    <subcellularLocation>
        <location evidence="1">Cell membrane</location>
        <topology evidence="1">Multi-pass membrane protein</topology>
    </subcellularLocation>
</comment>
<gene>
    <name evidence="8" type="ORF">NF556_08120</name>
</gene>
<dbReference type="Proteomes" id="UP001056455">
    <property type="component" value="Chromosome"/>
</dbReference>
<feature type="transmembrane region" description="Helical" evidence="6">
    <location>
        <begin position="108"/>
        <end position="124"/>
    </location>
</feature>
<dbReference type="EMBL" id="CP099489">
    <property type="protein sequence ID" value="USQ81599.1"/>
    <property type="molecule type" value="Genomic_DNA"/>
</dbReference>
<feature type="domain" description="RDD" evidence="7">
    <location>
        <begin position="22"/>
        <end position="137"/>
    </location>
</feature>
<evidence type="ECO:0000256" key="5">
    <source>
        <dbReference type="ARBA" id="ARBA00023136"/>
    </source>
</evidence>
<evidence type="ECO:0000256" key="4">
    <source>
        <dbReference type="ARBA" id="ARBA00022989"/>
    </source>
</evidence>
<dbReference type="InterPro" id="IPR010432">
    <property type="entry name" value="RDD"/>
</dbReference>